<name>A0AAD5BN16_AMBAR</name>
<keyword evidence="2" id="KW-1185">Reference proteome</keyword>
<evidence type="ECO:0000313" key="1">
    <source>
        <dbReference type="EMBL" id="KAI7725194.1"/>
    </source>
</evidence>
<dbReference type="Proteomes" id="UP001206925">
    <property type="component" value="Unassembled WGS sequence"/>
</dbReference>
<gene>
    <name evidence="1" type="ORF">M8C21_025419</name>
</gene>
<dbReference type="AlphaFoldDB" id="A0AAD5BN16"/>
<evidence type="ECO:0000313" key="2">
    <source>
        <dbReference type="Proteomes" id="UP001206925"/>
    </source>
</evidence>
<protein>
    <submittedName>
        <fullName evidence="1">Uncharacterized protein</fullName>
    </submittedName>
</protein>
<sequence length="124" mass="13802">MSFRTDNEPLKVLQQSNLSNKITGPTPIERMGIDIWQRMNSLSFPILAHPYRPPLQPFYSVASPFHLLTDDAAVISTGAFVAVARYASATPMPPSVLRCGIGWQYSGPLDKFDMYSNLVLMVNI</sequence>
<comment type="caution">
    <text evidence="1">The sequence shown here is derived from an EMBL/GenBank/DDBJ whole genome shotgun (WGS) entry which is preliminary data.</text>
</comment>
<reference evidence="1" key="1">
    <citation type="submission" date="2022-06" db="EMBL/GenBank/DDBJ databases">
        <title>Uncovering the hologenomic basis of an extraordinary plant invasion.</title>
        <authorList>
            <person name="Bieker V.C."/>
            <person name="Martin M.D."/>
            <person name="Gilbert T."/>
            <person name="Hodgins K."/>
            <person name="Battlay P."/>
            <person name="Petersen B."/>
            <person name="Wilson J."/>
        </authorList>
    </citation>
    <scope>NUCLEOTIDE SEQUENCE</scope>
    <source>
        <strain evidence="1">AA19_3_7</strain>
        <tissue evidence="1">Leaf</tissue>
    </source>
</reference>
<proteinExistence type="predicted"/>
<organism evidence="1 2">
    <name type="scientific">Ambrosia artemisiifolia</name>
    <name type="common">Common ragweed</name>
    <dbReference type="NCBI Taxonomy" id="4212"/>
    <lineage>
        <taxon>Eukaryota</taxon>
        <taxon>Viridiplantae</taxon>
        <taxon>Streptophyta</taxon>
        <taxon>Embryophyta</taxon>
        <taxon>Tracheophyta</taxon>
        <taxon>Spermatophyta</taxon>
        <taxon>Magnoliopsida</taxon>
        <taxon>eudicotyledons</taxon>
        <taxon>Gunneridae</taxon>
        <taxon>Pentapetalae</taxon>
        <taxon>asterids</taxon>
        <taxon>campanulids</taxon>
        <taxon>Asterales</taxon>
        <taxon>Asteraceae</taxon>
        <taxon>Asteroideae</taxon>
        <taxon>Heliantheae alliance</taxon>
        <taxon>Heliantheae</taxon>
        <taxon>Ambrosia</taxon>
    </lineage>
</organism>
<dbReference type="EMBL" id="JAMZMK010012015">
    <property type="protein sequence ID" value="KAI7725194.1"/>
    <property type="molecule type" value="Genomic_DNA"/>
</dbReference>
<accession>A0AAD5BN16</accession>